<protein>
    <submittedName>
        <fullName evidence="1">Chemotaxis protein CheV</fullName>
    </submittedName>
</protein>
<evidence type="ECO:0000313" key="2">
    <source>
        <dbReference type="Proteomes" id="UP000224460"/>
    </source>
</evidence>
<name>A0AC61DDU1_9FIRM</name>
<keyword evidence="2" id="KW-1185">Reference proteome</keyword>
<dbReference type="Proteomes" id="UP000224460">
    <property type="component" value="Unassembled WGS sequence"/>
</dbReference>
<gene>
    <name evidence="1" type="ORF">CS063_08115</name>
</gene>
<comment type="caution">
    <text evidence="1">The sequence shown here is derived from an EMBL/GenBank/DDBJ whole genome shotgun (WGS) entry which is preliminary data.</text>
</comment>
<sequence>MASSILLDVGNGELEIIVFEVNGNKYCINVLKTKEIINLVGIRSTTSTNKSVLGITNVRDQVMTVVDLSYVLDKKATDITQRKMALVCEFNKQQVMFAVDNIIGIRRIKWSDITEPDSLLKSSLAVGNILTETGILLMLDFEKIVADISASENVYVKIKDKMEMREERGNKKIYIAEDSRTIGELLREVLSAAGYTQVKTFNNGKEVLEAIFKIKEEYGESFRQGVDLLITDIEMPILDGHTVTRQIKEDDVLRTLPVVIFSSLITDDLHHKGEKVGADKQISKPQVNELVSALDKLLFYKGLTNA</sequence>
<reference evidence="1" key="1">
    <citation type="submission" date="2017-10" db="EMBL/GenBank/DDBJ databases">
        <title>Genome sequence of cellulolytic Lachnospiraceae bacterium XHS1971 isolated from hotspring sediment.</title>
        <authorList>
            <person name="Vasudevan G."/>
            <person name="Joshi A.J."/>
            <person name="Hivarkar S."/>
            <person name="Lanjekar V.B."/>
            <person name="Dhakephalkar P.K."/>
            <person name="Dagar S."/>
        </authorList>
    </citation>
    <scope>NUCLEOTIDE SEQUENCE</scope>
    <source>
        <strain evidence="1">XHS1971</strain>
    </source>
</reference>
<evidence type="ECO:0000313" key="1">
    <source>
        <dbReference type="EMBL" id="PHV70973.1"/>
    </source>
</evidence>
<accession>A0AC61DDU1</accession>
<proteinExistence type="predicted"/>
<organism evidence="1 2">
    <name type="scientific">Sporanaerobium hydrogeniformans</name>
    <dbReference type="NCBI Taxonomy" id="3072179"/>
    <lineage>
        <taxon>Bacteria</taxon>
        <taxon>Bacillati</taxon>
        <taxon>Bacillota</taxon>
        <taxon>Clostridia</taxon>
        <taxon>Lachnospirales</taxon>
        <taxon>Lachnospiraceae</taxon>
        <taxon>Sporanaerobium</taxon>
    </lineage>
</organism>
<dbReference type="EMBL" id="PEDL01000006">
    <property type="protein sequence ID" value="PHV70973.1"/>
    <property type="molecule type" value="Genomic_DNA"/>
</dbReference>